<accession>A0A8S3IWY5</accession>
<protein>
    <submittedName>
        <fullName evidence="1">Uncharacterized protein</fullName>
    </submittedName>
</protein>
<sequence length="34" mass="4040">MESLKNFVRYSWYSSPKVRTNIINDLIESFQTDG</sequence>
<proteinExistence type="predicted"/>
<feature type="non-terminal residue" evidence="1">
    <location>
        <position position="34"/>
    </location>
</feature>
<name>A0A8S3IWY5_9BILA</name>
<comment type="caution">
    <text evidence="1">The sequence shown here is derived from an EMBL/GenBank/DDBJ whole genome shotgun (WGS) entry which is preliminary data.</text>
</comment>
<gene>
    <name evidence="1" type="ORF">SMN809_LOCUS76967</name>
</gene>
<organism evidence="1 2">
    <name type="scientific">Rotaria magnacalcarata</name>
    <dbReference type="NCBI Taxonomy" id="392030"/>
    <lineage>
        <taxon>Eukaryota</taxon>
        <taxon>Metazoa</taxon>
        <taxon>Spiralia</taxon>
        <taxon>Gnathifera</taxon>
        <taxon>Rotifera</taxon>
        <taxon>Eurotatoria</taxon>
        <taxon>Bdelloidea</taxon>
        <taxon>Philodinida</taxon>
        <taxon>Philodinidae</taxon>
        <taxon>Rotaria</taxon>
    </lineage>
</organism>
<dbReference type="AlphaFoldDB" id="A0A8S3IWY5"/>
<dbReference type="EMBL" id="CAJOBI010336176">
    <property type="protein sequence ID" value="CAF5206181.1"/>
    <property type="molecule type" value="Genomic_DNA"/>
</dbReference>
<evidence type="ECO:0000313" key="2">
    <source>
        <dbReference type="Proteomes" id="UP000676336"/>
    </source>
</evidence>
<dbReference type="Proteomes" id="UP000676336">
    <property type="component" value="Unassembled WGS sequence"/>
</dbReference>
<feature type="non-terminal residue" evidence="1">
    <location>
        <position position="1"/>
    </location>
</feature>
<reference evidence="1" key="1">
    <citation type="submission" date="2021-02" db="EMBL/GenBank/DDBJ databases">
        <authorList>
            <person name="Nowell W R."/>
        </authorList>
    </citation>
    <scope>NUCLEOTIDE SEQUENCE</scope>
</reference>
<evidence type="ECO:0000313" key="1">
    <source>
        <dbReference type="EMBL" id="CAF5206181.1"/>
    </source>
</evidence>